<dbReference type="InterPro" id="IPR014729">
    <property type="entry name" value="Rossmann-like_a/b/a_fold"/>
</dbReference>
<organism evidence="2">
    <name type="scientific">Boseongicola sp. SB0664_bin_43</name>
    <dbReference type="NCBI Taxonomy" id="2604844"/>
    <lineage>
        <taxon>Bacteria</taxon>
        <taxon>Pseudomonadati</taxon>
        <taxon>Pseudomonadota</taxon>
        <taxon>Alphaproteobacteria</taxon>
        <taxon>Rhodobacterales</taxon>
        <taxon>Paracoccaceae</taxon>
        <taxon>Boseongicola</taxon>
    </lineage>
</organism>
<dbReference type="NCBIfam" id="TIGR03183">
    <property type="entry name" value="DNA_S_dndC"/>
    <property type="match status" value="1"/>
</dbReference>
<comment type="caution">
    <text evidence="2">The sequence shown here is derived from an EMBL/GenBank/DDBJ whole genome shotgun (WGS) entry which is preliminary data.</text>
</comment>
<evidence type="ECO:0000313" key="2">
    <source>
        <dbReference type="EMBL" id="MXY35095.1"/>
    </source>
</evidence>
<dbReference type="PANTHER" id="PTHR43196:SF2">
    <property type="entry name" value="PHOSPHOADENOSINE PHOSPHOSULFATE REDUCTASE"/>
    <property type="match status" value="1"/>
</dbReference>
<accession>A0A6B0Y4R6</accession>
<dbReference type="PANTHER" id="PTHR43196">
    <property type="entry name" value="SULFATE ADENYLYLTRANSFERASE SUBUNIT 2"/>
    <property type="match status" value="1"/>
</dbReference>
<dbReference type="InterPro" id="IPR002500">
    <property type="entry name" value="PAPS_reduct_dom"/>
</dbReference>
<sequence>MNEHTQLKTVASDSHSEIVRVVERLNATMNIIRREYLRKHLDPWVVAYSGGKDSTLLLQLIWEMLASLPVRDRRRKVYVIGNDTLVESPLVIQHLKTTIETIRTAAAADGLPIETQITRPHIDQTFWVNVIGRGYIPPTRNFRWCTDRMKIIPTSQLIESLVRAHKRAVLLVGTRKSESESRRRNMAKHGVSATKMNPHSSVEGCRIFAPLAEFEDEDVWLILIQRRPPWGGSHRDLITLYRNAGGGECPLVLTKDDAPSCGTTSPRFGCWTCTVVSKDRSLRGLIDSGHEDAEVFARLFDFRERLVQLREDDANRQRVRRDGNLKSRADGTPVMGPFKLDVRKRILSELQALEQETAQQLITESELDVIEDIWRRDQVRQDCRAALHDAITPNSEGISA</sequence>
<proteinExistence type="predicted"/>
<keyword evidence="2" id="KW-0808">Transferase</keyword>
<protein>
    <submittedName>
        <fullName evidence="2">DNA phosphorothioation system sulfurtransferase DndC</fullName>
    </submittedName>
</protein>
<dbReference type="AlphaFoldDB" id="A0A6B0Y4R6"/>
<evidence type="ECO:0000259" key="1">
    <source>
        <dbReference type="Pfam" id="PF01507"/>
    </source>
</evidence>
<name>A0A6B0Y4R6_9RHOB</name>
<dbReference type="Pfam" id="PF01507">
    <property type="entry name" value="PAPS_reduct"/>
    <property type="match status" value="1"/>
</dbReference>
<reference evidence="2" key="1">
    <citation type="submission" date="2019-09" db="EMBL/GenBank/DDBJ databases">
        <title>Characterisation of the sponge microbiome using genome-centric metagenomics.</title>
        <authorList>
            <person name="Engelberts J.P."/>
            <person name="Robbins S.J."/>
            <person name="De Goeij J.M."/>
            <person name="Aranda M."/>
            <person name="Bell S.C."/>
            <person name="Webster N.S."/>
        </authorList>
    </citation>
    <scope>NUCLEOTIDE SEQUENCE</scope>
    <source>
        <strain evidence="2">SB0664_bin_43</strain>
    </source>
</reference>
<gene>
    <name evidence="2" type="primary">dndC</name>
    <name evidence="2" type="ORF">F4Y60_13645</name>
</gene>
<dbReference type="EMBL" id="VXRY01000562">
    <property type="protein sequence ID" value="MXY35095.1"/>
    <property type="molecule type" value="Genomic_DNA"/>
</dbReference>
<dbReference type="InterPro" id="IPR050128">
    <property type="entry name" value="Sulfate_adenylyltrnsfr_sub2"/>
</dbReference>
<dbReference type="GO" id="GO:0016740">
    <property type="term" value="F:transferase activity"/>
    <property type="evidence" value="ECO:0007669"/>
    <property type="project" value="UniProtKB-KW"/>
</dbReference>
<dbReference type="InterPro" id="IPR017598">
    <property type="entry name" value="SulphurTrfase_DndC"/>
</dbReference>
<dbReference type="SUPFAM" id="SSF52402">
    <property type="entry name" value="Adenine nucleotide alpha hydrolases-like"/>
    <property type="match status" value="1"/>
</dbReference>
<dbReference type="Gene3D" id="3.40.50.620">
    <property type="entry name" value="HUPs"/>
    <property type="match status" value="1"/>
</dbReference>
<feature type="domain" description="Phosphoadenosine phosphosulphate reductase" evidence="1">
    <location>
        <begin position="45"/>
        <end position="227"/>
    </location>
</feature>